<feature type="compositionally biased region" description="Basic and acidic residues" evidence="1">
    <location>
        <begin position="395"/>
        <end position="410"/>
    </location>
</feature>
<dbReference type="Proteomes" id="UP000054558">
    <property type="component" value="Unassembled WGS sequence"/>
</dbReference>
<feature type="compositionally biased region" description="Basic and acidic residues" evidence="1">
    <location>
        <begin position="162"/>
        <end position="173"/>
    </location>
</feature>
<gene>
    <name evidence="2" type="ORF">KFL_004620045</name>
</gene>
<proteinExistence type="predicted"/>
<feature type="compositionally biased region" description="Basic and acidic residues" evidence="1">
    <location>
        <begin position="496"/>
        <end position="515"/>
    </location>
</feature>
<feature type="compositionally biased region" description="Basic and acidic residues" evidence="1">
    <location>
        <begin position="332"/>
        <end position="363"/>
    </location>
</feature>
<reference evidence="2 3" key="1">
    <citation type="journal article" date="2014" name="Nat. Commun.">
        <title>Klebsormidium flaccidum genome reveals primary factors for plant terrestrial adaptation.</title>
        <authorList>
            <person name="Hori K."/>
            <person name="Maruyama F."/>
            <person name="Fujisawa T."/>
            <person name="Togashi T."/>
            <person name="Yamamoto N."/>
            <person name="Seo M."/>
            <person name="Sato S."/>
            <person name="Yamada T."/>
            <person name="Mori H."/>
            <person name="Tajima N."/>
            <person name="Moriyama T."/>
            <person name="Ikeuchi M."/>
            <person name="Watanabe M."/>
            <person name="Wada H."/>
            <person name="Kobayashi K."/>
            <person name="Saito M."/>
            <person name="Masuda T."/>
            <person name="Sasaki-Sekimoto Y."/>
            <person name="Mashiguchi K."/>
            <person name="Awai K."/>
            <person name="Shimojima M."/>
            <person name="Masuda S."/>
            <person name="Iwai M."/>
            <person name="Nobusawa T."/>
            <person name="Narise T."/>
            <person name="Kondo S."/>
            <person name="Saito H."/>
            <person name="Sato R."/>
            <person name="Murakawa M."/>
            <person name="Ihara Y."/>
            <person name="Oshima-Yamada Y."/>
            <person name="Ohtaka K."/>
            <person name="Satoh M."/>
            <person name="Sonobe K."/>
            <person name="Ishii M."/>
            <person name="Ohtani R."/>
            <person name="Kanamori-Sato M."/>
            <person name="Honoki R."/>
            <person name="Miyazaki D."/>
            <person name="Mochizuki H."/>
            <person name="Umetsu J."/>
            <person name="Higashi K."/>
            <person name="Shibata D."/>
            <person name="Kamiya Y."/>
            <person name="Sato N."/>
            <person name="Nakamura Y."/>
            <person name="Tabata S."/>
            <person name="Ida S."/>
            <person name="Kurokawa K."/>
            <person name="Ohta H."/>
        </authorList>
    </citation>
    <scope>NUCLEOTIDE SEQUENCE [LARGE SCALE GENOMIC DNA]</scope>
    <source>
        <strain evidence="2 3">NIES-2285</strain>
    </source>
</reference>
<name>A0A1Y1ICZ0_KLENI</name>
<protein>
    <submittedName>
        <fullName evidence="2">Uncharacterized protein</fullName>
    </submittedName>
</protein>
<feature type="region of interest" description="Disordered" evidence="1">
    <location>
        <begin position="297"/>
        <end position="445"/>
    </location>
</feature>
<organism evidence="2 3">
    <name type="scientific">Klebsormidium nitens</name>
    <name type="common">Green alga</name>
    <name type="synonym">Ulothrix nitens</name>
    <dbReference type="NCBI Taxonomy" id="105231"/>
    <lineage>
        <taxon>Eukaryota</taxon>
        <taxon>Viridiplantae</taxon>
        <taxon>Streptophyta</taxon>
        <taxon>Klebsormidiophyceae</taxon>
        <taxon>Klebsormidiales</taxon>
        <taxon>Klebsormidiaceae</taxon>
        <taxon>Klebsormidium</taxon>
    </lineage>
</organism>
<dbReference type="EMBL" id="DF237411">
    <property type="protein sequence ID" value="GAQ88824.1"/>
    <property type="molecule type" value="Genomic_DNA"/>
</dbReference>
<feature type="compositionally biased region" description="Basic and acidic residues" evidence="1">
    <location>
        <begin position="419"/>
        <end position="436"/>
    </location>
</feature>
<feature type="compositionally biased region" description="Basic and acidic residues" evidence="1">
    <location>
        <begin position="239"/>
        <end position="251"/>
    </location>
</feature>
<sequence length="719" mass="76998">MKRSKAGTQWFLTYRDLGPPSLRKGRNAEHSGGKERKRRPRPDWDETIHDLSQYKLTEAEIEERKQAVVSKNAVRVPRSDVENWVPQFGYDERGRFHSYIAQPRLISEESSQGGQRHQEKPRPWRPGGTPNFLEHLEHSRSPLRQPMRERQVADDEGQGDWSETKERGEEKELAQASQQETAKDESGPAVGVTGVVDFDEEVSRFEARQRLIQSLAKRKKRGDGGSTQFMSETEASQGEARRGGSEERGRGGSDGSGRGGSDERSRGGNDGRVGRGVDEGLLGELERGFRDLEAKIDSHAVGGLRGSGAVGPVEELSEAEGPGSSGMGRGGSVKDREGKEGTGMEERAESRGGEQEGGQRHDVGSPVAGEEVSAAERGSLSEQSGFAPRRGSTPADDRSGAATDGLDHSRAAVPQSDSAVEHSERPEHQSQGETRSEVAAPGGTAAGVEVLLRQYVAGGPTEPSGAAAHRSVGAPMDAGNGDRQSVPAGNAAHGSDPGRDRGNEPGEKPEPKEAGAEPGKAPGGTVPGRRPAVVERTPFEAGRPSALAGVSPVDTMAHLERLSQGLQTCLAENRSLKSDFAEFKAHASTILTGLQLHVQKLLEVLPPGASHVAPSPPPVASPFRYESRSAEPGRKSPEASASKPEFFEISLPSFDEDLVDSIPLPSYAELRSLPLEKPPLVQRHQRRSEAVRVSTGLAPVPRSLPAILKTSLRSSHASR</sequence>
<evidence type="ECO:0000256" key="1">
    <source>
        <dbReference type="SAM" id="MobiDB-lite"/>
    </source>
</evidence>
<feature type="compositionally biased region" description="Polar residues" evidence="1">
    <location>
        <begin position="226"/>
        <end position="236"/>
    </location>
</feature>
<feature type="region of interest" description="Disordered" evidence="1">
    <location>
        <begin position="458"/>
        <end position="547"/>
    </location>
</feature>
<evidence type="ECO:0000313" key="3">
    <source>
        <dbReference type="Proteomes" id="UP000054558"/>
    </source>
</evidence>
<feature type="compositionally biased region" description="Basic and acidic residues" evidence="1">
    <location>
        <begin position="134"/>
        <end position="153"/>
    </location>
</feature>
<keyword evidence="3" id="KW-1185">Reference proteome</keyword>
<feature type="compositionally biased region" description="Basic and acidic residues" evidence="1">
    <location>
        <begin position="260"/>
        <end position="280"/>
    </location>
</feature>
<feature type="region of interest" description="Disordered" evidence="1">
    <location>
        <begin position="15"/>
        <end position="46"/>
    </location>
</feature>
<feature type="region of interest" description="Disordered" evidence="1">
    <location>
        <begin position="609"/>
        <end position="642"/>
    </location>
</feature>
<feature type="compositionally biased region" description="Basic and acidic residues" evidence="1">
    <location>
        <begin position="625"/>
        <end position="637"/>
    </location>
</feature>
<dbReference type="OMA" id="ALCTEQW"/>
<feature type="region of interest" description="Disordered" evidence="1">
    <location>
        <begin position="101"/>
        <end position="203"/>
    </location>
</feature>
<evidence type="ECO:0000313" key="2">
    <source>
        <dbReference type="EMBL" id="GAQ88824.1"/>
    </source>
</evidence>
<feature type="region of interest" description="Disordered" evidence="1">
    <location>
        <begin position="215"/>
        <end position="280"/>
    </location>
</feature>
<dbReference type="AlphaFoldDB" id="A0A1Y1ICZ0"/>
<accession>A0A1Y1ICZ0</accession>